<organism evidence="2 3">
    <name type="scientific">Mycena venus</name>
    <dbReference type="NCBI Taxonomy" id="2733690"/>
    <lineage>
        <taxon>Eukaryota</taxon>
        <taxon>Fungi</taxon>
        <taxon>Dikarya</taxon>
        <taxon>Basidiomycota</taxon>
        <taxon>Agaricomycotina</taxon>
        <taxon>Agaricomycetes</taxon>
        <taxon>Agaricomycetidae</taxon>
        <taxon>Agaricales</taxon>
        <taxon>Marasmiineae</taxon>
        <taxon>Mycenaceae</taxon>
        <taxon>Mycena</taxon>
    </lineage>
</organism>
<dbReference type="OrthoDB" id="3162660at2759"/>
<feature type="region of interest" description="Disordered" evidence="1">
    <location>
        <begin position="1"/>
        <end position="28"/>
    </location>
</feature>
<name>A0A8H7CUL8_9AGAR</name>
<protein>
    <recommendedName>
        <fullName evidence="4">Arrestin-like N-terminal domain-containing protein</fullName>
    </recommendedName>
</protein>
<evidence type="ECO:0008006" key="4">
    <source>
        <dbReference type="Google" id="ProtNLM"/>
    </source>
</evidence>
<accession>A0A8H7CUL8</accession>
<sequence length="422" mass="46769">MNAPQDGPSEPPPPYVSSDHGVRHRFPLSDKHGKQWGILTLESGARSANSIPLFYEDDTIYGSFEREVEKGDSMRSVTVKATGSVITGNMVDDRTTFWKTSTCLWTRTTTAPNVGRHVWPFSIPVPCEVLVPTGGQPSTFRLPESFLERQTRVTVLYEISVTVSRGMFRPDSYFKTRFRYVPCTRPDAPSSLRQRAYRLNRPLRGPRNDPEGWETSVTAMAHGRVFRTQQAVVQCTLSLARPLCYTRGSVIPCWLTLESGNTDALDLFAAPDALVLHLRRRVRYQSTSPMALQNVDGEQSLTTLALAAWWPRDEYDSSEYTRTLEGELRVPPDAVSSSAVAAFSISYTVDLGPPNCIGFTPFDESVLISVPVVVATMHAPDAPRPVVYAPPSYDTFIPREDAGPSEGITYTHTFGGGLNNGR</sequence>
<evidence type="ECO:0000256" key="1">
    <source>
        <dbReference type="SAM" id="MobiDB-lite"/>
    </source>
</evidence>
<proteinExistence type="predicted"/>
<dbReference type="InterPro" id="IPR014752">
    <property type="entry name" value="Arrestin-like_C"/>
</dbReference>
<evidence type="ECO:0000313" key="2">
    <source>
        <dbReference type="EMBL" id="KAF7348596.1"/>
    </source>
</evidence>
<comment type="caution">
    <text evidence="2">The sequence shown here is derived from an EMBL/GenBank/DDBJ whole genome shotgun (WGS) entry which is preliminary data.</text>
</comment>
<dbReference type="EMBL" id="JACAZI010000011">
    <property type="protein sequence ID" value="KAF7348596.1"/>
    <property type="molecule type" value="Genomic_DNA"/>
</dbReference>
<reference evidence="2" key="1">
    <citation type="submission" date="2020-05" db="EMBL/GenBank/DDBJ databases">
        <title>Mycena genomes resolve the evolution of fungal bioluminescence.</title>
        <authorList>
            <person name="Tsai I.J."/>
        </authorList>
    </citation>
    <scope>NUCLEOTIDE SEQUENCE</scope>
    <source>
        <strain evidence="2">CCC161011</strain>
    </source>
</reference>
<keyword evidence="3" id="KW-1185">Reference proteome</keyword>
<evidence type="ECO:0000313" key="3">
    <source>
        <dbReference type="Proteomes" id="UP000620124"/>
    </source>
</evidence>
<gene>
    <name evidence="2" type="ORF">MVEN_01377300</name>
</gene>
<dbReference type="Proteomes" id="UP000620124">
    <property type="component" value="Unassembled WGS sequence"/>
</dbReference>
<dbReference type="AlphaFoldDB" id="A0A8H7CUL8"/>
<dbReference type="Gene3D" id="2.60.40.640">
    <property type="match status" value="1"/>
</dbReference>